<dbReference type="SUPFAM" id="SSF47240">
    <property type="entry name" value="Ferritin-like"/>
    <property type="match status" value="1"/>
</dbReference>
<dbReference type="InterPro" id="IPR009078">
    <property type="entry name" value="Ferritin-like_SF"/>
</dbReference>
<dbReference type="CDD" id="cd01049">
    <property type="entry name" value="RNRR2"/>
    <property type="match status" value="1"/>
</dbReference>
<keyword evidence="2" id="KW-0812">Transmembrane</keyword>
<dbReference type="Gene3D" id="1.10.620.20">
    <property type="entry name" value="Ribonucleotide Reductase, subunit A"/>
    <property type="match status" value="1"/>
</dbReference>
<name>A0A6C0EBJ7_9ZZZZ</name>
<sequence>MSVVEKSDSTSIEPLLNPENFRYTLKPINPTYESLWKLYKKQQDSYWKAEEISFKDDYYDFIKLKPEEQHFIKMVLAFFSSSDGIVNFNLRDRFLREIQVPEAQTAYGFQLFIEGIHSEVYSDMLINIIKDSDERNTLFNAIKEIEPVKKMADWAIKWIHSEESFAQRLIAFAIVEGVFFSGAFAAIFWLKKVHKETKLFMEGLIKSNRFIARDEGLHVGFACAMYKFIVNRVDKNTVYNMFKEAVDIAYEFSRDAIAVDMIGMNLGMMHEYIKYVADRLLVMLGYEKLYFTVNPFDFMQTIGLDSKDNFFENRPDAYQSAYTGENIDWTFEISEDF</sequence>
<keyword evidence="2" id="KW-1133">Transmembrane helix</keyword>
<keyword evidence="2" id="KW-0472">Membrane</keyword>
<organism evidence="3">
    <name type="scientific">viral metagenome</name>
    <dbReference type="NCBI Taxonomy" id="1070528"/>
    <lineage>
        <taxon>unclassified sequences</taxon>
        <taxon>metagenomes</taxon>
        <taxon>organismal metagenomes</taxon>
    </lineage>
</organism>
<evidence type="ECO:0000256" key="1">
    <source>
        <dbReference type="ARBA" id="ARBA00009303"/>
    </source>
</evidence>
<feature type="transmembrane region" description="Helical" evidence="2">
    <location>
        <begin position="169"/>
        <end position="190"/>
    </location>
</feature>
<dbReference type="GO" id="GO:0016491">
    <property type="term" value="F:oxidoreductase activity"/>
    <property type="evidence" value="ECO:0007669"/>
    <property type="project" value="InterPro"/>
</dbReference>
<dbReference type="PANTHER" id="PTHR23409">
    <property type="entry name" value="RIBONUCLEOSIDE-DIPHOSPHATE REDUCTASE SMALL CHAIN"/>
    <property type="match status" value="1"/>
</dbReference>
<dbReference type="InterPro" id="IPR012348">
    <property type="entry name" value="RNR-like"/>
</dbReference>
<reference evidence="3" key="1">
    <citation type="journal article" date="2020" name="Nature">
        <title>Giant virus diversity and host interactions through global metagenomics.</title>
        <authorList>
            <person name="Schulz F."/>
            <person name="Roux S."/>
            <person name="Paez-Espino D."/>
            <person name="Jungbluth S."/>
            <person name="Walsh D.A."/>
            <person name="Denef V.J."/>
            <person name="McMahon K.D."/>
            <person name="Konstantinidis K.T."/>
            <person name="Eloe-Fadrosh E.A."/>
            <person name="Kyrpides N.C."/>
            <person name="Woyke T."/>
        </authorList>
    </citation>
    <scope>NUCLEOTIDE SEQUENCE</scope>
    <source>
        <strain evidence="3">GVMAG-M-3300023179-27</strain>
    </source>
</reference>
<accession>A0A6C0EBJ7</accession>
<evidence type="ECO:0000256" key="2">
    <source>
        <dbReference type="SAM" id="Phobius"/>
    </source>
</evidence>
<dbReference type="InterPro" id="IPR030475">
    <property type="entry name" value="RNR_small_AS"/>
</dbReference>
<dbReference type="InterPro" id="IPR000358">
    <property type="entry name" value="RNR_small_fam"/>
</dbReference>
<dbReference type="PANTHER" id="PTHR23409:SF18">
    <property type="entry name" value="RIBONUCLEOSIDE-DIPHOSPHATE REDUCTASE SUBUNIT M2"/>
    <property type="match status" value="1"/>
</dbReference>
<dbReference type="PROSITE" id="PS00368">
    <property type="entry name" value="RIBORED_SMALL"/>
    <property type="match status" value="1"/>
</dbReference>
<proteinExistence type="inferred from homology"/>
<evidence type="ECO:0000313" key="3">
    <source>
        <dbReference type="EMBL" id="QHT25950.1"/>
    </source>
</evidence>
<dbReference type="InterPro" id="IPR033909">
    <property type="entry name" value="RNR_small"/>
</dbReference>
<dbReference type="EMBL" id="MN739776">
    <property type="protein sequence ID" value="QHT25950.1"/>
    <property type="molecule type" value="Genomic_DNA"/>
</dbReference>
<dbReference type="AlphaFoldDB" id="A0A6C0EBJ7"/>
<comment type="similarity">
    <text evidence="1">Belongs to the ribonucleoside diphosphate reductase small chain family.</text>
</comment>
<dbReference type="GO" id="GO:0009263">
    <property type="term" value="P:deoxyribonucleotide biosynthetic process"/>
    <property type="evidence" value="ECO:0007669"/>
    <property type="project" value="InterPro"/>
</dbReference>
<dbReference type="Pfam" id="PF00268">
    <property type="entry name" value="Ribonuc_red_sm"/>
    <property type="match status" value="1"/>
</dbReference>
<protein>
    <submittedName>
        <fullName evidence="3">Uncharacterized protein</fullName>
    </submittedName>
</protein>